<feature type="domain" description="EF-hand" evidence="2">
    <location>
        <begin position="78"/>
        <end position="107"/>
    </location>
</feature>
<dbReference type="AlphaFoldDB" id="A0A941AU74"/>
<evidence type="ECO:0000256" key="1">
    <source>
        <dbReference type="SAM" id="SignalP"/>
    </source>
</evidence>
<evidence type="ECO:0000313" key="4">
    <source>
        <dbReference type="Proteomes" id="UP000673447"/>
    </source>
</evidence>
<dbReference type="PROSITE" id="PS00018">
    <property type="entry name" value="EF_HAND_1"/>
    <property type="match status" value="1"/>
</dbReference>
<feature type="signal peptide" evidence="1">
    <location>
        <begin position="1"/>
        <end position="24"/>
    </location>
</feature>
<keyword evidence="1" id="KW-0732">Signal</keyword>
<feature type="chain" id="PRO_5037635468" description="EF-hand domain-containing protein" evidence="1">
    <location>
        <begin position="25"/>
        <end position="107"/>
    </location>
</feature>
<dbReference type="InterPro" id="IPR018247">
    <property type="entry name" value="EF_Hand_1_Ca_BS"/>
</dbReference>
<organism evidence="3 4">
    <name type="scientific">Pseudoxanthomonas helianthi</name>
    <dbReference type="NCBI Taxonomy" id="1453541"/>
    <lineage>
        <taxon>Bacteria</taxon>
        <taxon>Pseudomonadati</taxon>
        <taxon>Pseudomonadota</taxon>
        <taxon>Gammaproteobacteria</taxon>
        <taxon>Lysobacterales</taxon>
        <taxon>Lysobacteraceae</taxon>
        <taxon>Pseudoxanthomonas</taxon>
    </lineage>
</organism>
<protein>
    <recommendedName>
        <fullName evidence="2">EF-hand domain-containing protein</fullName>
    </recommendedName>
</protein>
<dbReference type="GO" id="GO:0005509">
    <property type="term" value="F:calcium ion binding"/>
    <property type="evidence" value="ECO:0007669"/>
    <property type="project" value="InterPro"/>
</dbReference>
<evidence type="ECO:0000313" key="3">
    <source>
        <dbReference type="EMBL" id="MBP3984616.1"/>
    </source>
</evidence>
<dbReference type="Proteomes" id="UP000673447">
    <property type="component" value="Unassembled WGS sequence"/>
</dbReference>
<evidence type="ECO:0000259" key="2">
    <source>
        <dbReference type="PROSITE" id="PS50222"/>
    </source>
</evidence>
<dbReference type="Pfam" id="PF13202">
    <property type="entry name" value="EF-hand_5"/>
    <property type="match status" value="2"/>
</dbReference>
<dbReference type="RefSeq" id="WP_210536483.1">
    <property type="nucleotide sequence ID" value="NZ_JAGKTC010000002.1"/>
</dbReference>
<proteinExistence type="predicted"/>
<accession>A0A941AU74</accession>
<comment type="caution">
    <text evidence="3">The sequence shown here is derived from an EMBL/GenBank/DDBJ whole genome shotgun (WGS) entry which is preliminary data.</text>
</comment>
<keyword evidence="4" id="KW-1185">Reference proteome</keyword>
<dbReference type="InterPro" id="IPR011992">
    <property type="entry name" value="EF-hand-dom_pair"/>
</dbReference>
<gene>
    <name evidence="3" type="ORF">J5837_09320</name>
</gene>
<reference evidence="3" key="1">
    <citation type="journal article" date="2016" name="Int. J. Syst. Evol. Microbiol.">
        <title>Pseudoxanthomonas helianthi sp. nov., isolated from roots of Jerusalem artichoke (Helianthus tuberosus).</title>
        <authorList>
            <person name="Kittiwongwattana C."/>
            <person name="Thawai C."/>
        </authorList>
    </citation>
    <scope>NUCLEOTIDE SEQUENCE</scope>
    <source>
        <strain evidence="3">110414</strain>
    </source>
</reference>
<dbReference type="Gene3D" id="1.10.238.10">
    <property type="entry name" value="EF-hand"/>
    <property type="match status" value="1"/>
</dbReference>
<reference evidence="3" key="2">
    <citation type="submission" date="2021-03" db="EMBL/GenBank/DDBJ databases">
        <authorList>
            <person name="Cao W."/>
        </authorList>
    </citation>
    <scope>NUCLEOTIDE SEQUENCE</scope>
    <source>
        <strain evidence="3">110414</strain>
    </source>
</reference>
<dbReference type="SUPFAM" id="SSF47473">
    <property type="entry name" value="EF-hand"/>
    <property type="match status" value="1"/>
</dbReference>
<sequence length="107" mass="11249">MNDSMRNSPAVALAALLAIGTAGAQEAALPHTTQLQTSQGPVTVRWGQTAESGLAPFQSRIAGMDKDGDGMLSPQEAAGDAALVRQFKLIDQDRDGRISARELANWS</sequence>
<dbReference type="PROSITE" id="PS50222">
    <property type="entry name" value="EF_HAND_2"/>
    <property type="match status" value="1"/>
</dbReference>
<dbReference type="InterPro" id="IPR002048">
    <property type="entry name" value="EF_hand_dom"/>
</dbReference>
<name>A0A941AU74_9GAMM</name>
<dbReference type="EMBL" id="JAGKTC010000002">
    <property type="protein sequence ID" value="MBP3984616.1"/>
    <property type="molecule type" value="Genomic_DNA"/>
</dbReference>